<dbReference type="EMBL" id="BEWI01000032">
    <property type="protein sequence ID" value="GAY23081.1"/>
    <property type="molecule type" value="Genomic_DNA"/>
</dbReference>
<gene>
    <name evidence="1" type="ORF">SFOMI_3645</name>
</gene>
<evidence type="ECO:0000313" key="1">
    <source>
        <dbReference type="EMBL" id="GAY23081.1"/>
    </source>
</evidence>
<comment type="caution">
    <text evidence="1">The sequence shown here is derived from an EMBL/GenBank/DDBJ whole genome shotgun (WGS) entry which is preliminary data.</text>
</comment>
<proteinExistence type="predicted"/>
<organism evidence="1 2">
    <name type="scientific">Sphingobium fuliginis (strain ATCC 27551)</name>
    <dbReference type="NCBI Taxonomy" id="336203"/>
    <lineage>
        <taxon>Bacteria</taxon>
        <taxon>Pseudomonadati</taxon>
        <taxon>Pseudomonadota</taxon>
        <taxon>Alphaproteobacteria</taxon>
        <taxon>Sphingomonadales</taxon>
        <taxon>Sphingomonadaceae</taxon>
        <taxon>Sphingobium</taxon>
    </lineage>
</organism>
<dbReference type="Proteomes" id="UP000221538">
    <property type="component" value="Unassembled WGS sequence"/>
</dbReference>
<reference evidence="1 2" key="2">
    <citation type="journal article" date="2013" name="Environ. Sci. Technol.">
        <title>The 4-tert-butylphenol-utilizing bacterium Sphingobium fuliginis OMI can degrade bisphenols via phenolic ring hydroxylation and meta-cleavage pathway.</title>
        <authorList>
            <person name="Ogata Y."/>
            <person name="Goda S."/>
            <person name="Toyama T."/>
            <person name="Sei K."/>
            <person name="Ike M."/>
        </authorList>
    </citation>
    <scope>NUCLEOTIDE SEQUENCE [LARGE SCALE GENOMIC DNA]</scope>
    <source>
        <strain evidence="1 2">OMI</strain>
    </source>
</reference>
<accession>A0A292ZJJ7</accession>
<protein>
    <submittedName>
        <fullName evidence="1">Uncharacterized protein</fullName>
    </submittedName>
</protein>
<evidence type="ECO:0000313" key="2">
    <source>
        <dbReference type="Proteomes" id="UP000221538"/>
    </source>
</evidence>
<reference evidence="1 2" key="1">
    <citation type="journal article" date="2013" name="Biodegradation">
        <title>Occurrence of 4-tert-butylphenol (4-t-BP) biodegradation in an aquatic sample caused by the presence of Spirodela polyrrhiza and isolation of a 4-t-BP-utilizing bacterium.</title>
        <authorList>
            <person name="Ogata Y."/>
            <person name="Toyama T."/>
            <person name="Yu N."/>
            <person name="Wang X."/>
            <person name="Sei K."/>
            <person name="Ike M."/>
        </authorList>
    </citation>
    <scope>NUCLEOTIDE SEQUENCE [LARGE SCALE GENOMIC DNA]</scope>
    <source>
        <strain evidence="1 2">OMI</strain>
    </source>
</reference>
<name>A0A292ZJJ7_SPHSA</name>
<dbReference type="AlphaFoldDB" id="A0A292ZJJ7"/>
<sequence length="46" mass="5074">MSRFLQIVICLKPDQKLTIVVLGETVNQAFAMLICPGRQIAGDTQI</sequence>